<comment type="caution">
    <text evidence="2">The sequence shown here is derived from an EMBL/GenBank/DDBJ whole genome shotgun (WGS) entry which is preliminary data.</text>
</comment>
<dbReference type="OrthoDB" id="538640at2759"/>
<dbReference type="Pfam" id="PF09424">
    <property type="entry name" value="YqeY"/>
    <property type="match status" value="1"/>
</dbReference>
<keyword evidence="3" id="KW-1185">Reference proteome</keyword>
<evidence type="ECO:0000313" key="2">
    <source>
        <dbReference type="EMBL" id="KAG5636361.1"/>
    </source>
</evidence>
<dbReference type="PANTHER" id="PTHR28055">
    <property type="entry name" value="ALTERED INHERITANCE OF MITOCHONDRIA PROTEIN 41, MITOCHONDRIAL"/>
    <property type="match status" value="1"/>
</dbReference>
<dbReference type="InterPro" id="IPR019004">
    <property type="entry name" value="YqeY/Aim41"/>
</dbReference>
<name>A0A9P7K615_9AGAR</name>
<dbReference type="EMBL" id="JABCKI010005943">
    <property type="protein sequence ID" value="KAG5636361.1"/>
    <property type="molecule type" value="Genomic_DNA"/>
</dbReference>
<dbReference type="GO" id="GO:0016884">
    <property type="term" value="F:carbon-nitrogen ligase activity, with glutamine as amido-N-donor"/>
    <property type="evidence" value="ECO:0007669"/>
    <property type="project" value="UniProtKB-UniRule"/>
</dbReference>
<dbReference type="GO" id="GO:0005739">
    <property type="term" value="C:mitochondrion"/>
    <property type="evidence" value="ECO:0007669"/>
    <property type="project" value="UniProtKB-SubCell"/>
</dbReference>
<keyword evidence="1" id="KW-0496">Mitochondrion</keyword>
<dbReference type="PANTHER" id="PTHR28055:SF1">
    <property type="entry name" value="ALTERED INHERITANCE OF MITOCHONDRIA PROTEIN 41, MITOCHONDRIAL"/>
    <property type="match status" value="1"/>
</dbReference>
<evidence type="ECO:0000313" key="3">
    <source>
        <dbReference type="Proteomes" id="UP000717328"/>
    </source>
</evidence>
<reference evidence="2" key="1">
    <citation type="submission" date="2021-02" db="EMBL/GenBank/DDBJ databases">
        <authorList>
            <person name="Nieuwenhuis M."/>
            <person name="Van De Peppel L.J.J."/>
        </authorList>
    </citation>
    <scope>NUCLEOTIDE SEQUENCE</scope>
    <source>
        <strain evidence="2">D49</strain>
    </source>
</reference>
<gene>
    <name evidence="1" type="primary">AIM41</name>
    <name evidence="2" type="ORF">H0H81_008309</name>
</gene>
<protein>
    <recommendedName>
        <fullName evidence="1">Altered inheritance of mitochondria protein 41</fullName>
    </recommendedName>
</protein>
<proteinExistence type="inferred from homology"/>
<dbReference type="InterPro" id="IPR003789">
    <property type="entry name" value="Asn/Gln_tRNA_amidoTrase-B-like"/>
</dbReference>
<organism evidence="2 3">
    <name type="scientific">Sphagnurus paluster</name>
    <dbReference type="NCBI Taxonomy" id="117069"/>
    <lineage>
        <taxon>Eukaryota</taxon>
        <taxon>Fungi</taxon>
        <taxon>Dikarya</taxon>
        <taxon>Basidiomycota</taxon>
        <taxon>Agaricomycotina</taxon>
        <taxon>Agaricomycetes</taxon>
        <taxon>Agaricomycetidae</taxon>
        <taxon>Agaricales</taxon>
        <taxon>Tricholomatineae</taxon>
        <taxon>Lyophyllaceae</taxon>
        <taxon>Sphagnurus</taxon>
    </lineage>
</organism>
<reference evidence="2" key="2">
    <citation type="submission" date="2021-10" db="EMBL/GenBank/DDBJ databases">
        <title>Phylogenomics reveals ancestral predisposition of the termite-cultivated fungus Termitomyces towards a domesticated lifestyle.</title>
        <authorList>
            <person name="Auxier B."/>
            <person name="Grum-Grzhimaylo A."/>
            <person name="Cardenas M.E."/>
            <person name="Lodge J.D."/>
            <person name="Laessoe T."/>
            <person name="Pedersen O."/>
            <person name="Smith M.E."/>
            <person name="Kuyper T.W."/>
            <person name="Franco-Molano E.A."/>
            <person name="Baroni T.J."/>
            <person name="Aanen D.K."/>
        </authorList>
    </citation>
    <scope>NUCLEOTIDE SEQUENCE</scope>
    <source>
        <strain evidence="2">D49</strain>
    </source>
</reference>
<dbReference type="Proteomes" id="UP000717328">
    <property type="component" value="Unassembled WGS sequence"/>
</dbReference>
<sequence>MSSISIPVFSRSLLFISRRQYRPRLYSTSPPETTDIRARLMNEVKLAMKSKDATTSTTIRSVLSEVYAADKASEVEKVPSTVIVNILRKAVVRRNEAAIKFTQAARPELAKKELRETEILSKFLPPLLSETEIDQALAQILATLPATADRKKSLGVIFKEFYSQVDKSTVDPNLVKRRADVLLIGG</sequence>
<dbReference type="AlphaFoldDB" id="A0A9P7K615"/>
<accession>A0A9P7K615</accession>
<dbReference type="Gene3D" id="1.10.1510.10">
    <property type="entry name" value="Uncharacterised protein YqeY/AIM41 PF09424, N-terminal domain"/>
    <property type="match status" value="1"/>
</dbReference>
<evidence type="ECO:0000256" key="1">
    <source>
        <dbReference type="RuleBase" id="RU365099"/>
    </source>
</evidence>
<comment type="subcellular location">
    <subcellularLocation>
        <location evidence="1">Mitochondrion</location>
    </subcellularLocation>
</comment>
<dbReference type="InterPro" id="IPR042184">
    <property type="entry name" value="YqeY/Aim41_N"/>
</dbReference>
<comment type="similarity">
    <text evidence="1">Belongs to the AIM41 family.</text>
</comment>
<dbReference type="SUPFAM" id="SSF89095">
    <property type="entry name" value="GatB/YqeY motif"/>
    <property type="match status" value="1"/>
</dbReference>